<evidence type="ECO:0000313" key="3">
    <source>
        <dbReference type="EMBL" id="SUJ02945.1"/>
    </source>
</evidence>
<dbReference type="EMBL" id="UGYZ01000002">
    <property type="protein sequence ID" value="SUJ02945.1"/>
    <property type="molecule type" value="Genomic_DNA"/>
</dbReference>
<evidence type="ECO:0000259" key="2">
    <source>
        <dbReference type="Pfam" id="PF07563"/>
    </source>
</evidence>
<dbReference type="AlphaFoldDB" id="A0A380BKV5"/>
<dbReference type="Pfam" id="PF02915">
    <property type="entry name" value="Rubrerythrin"/>
    <property type="match status" value="1"/>
</dbReference>
<name>A0A380BKV5_SPOPA</name>
<dbReference type="CDD" id="cd00657">
    <property type="entry name" value="Ferritin_like"/>
    <property type="match status" value="1"/>
</dbReference>
<proteinExistence type="predicted"/>
<dbReference type="Gene3D" id="6.10.140.1960">
    <property type="match status" value="1"/>
</dbReference>
<evidence type="ECO:0000259" key="1">
    <source>
        <dbReference type="Pfam" id="PF02915"/>
    </source>
</evidence>
<dbReference type="InterPro" id="IPR009078">
    <property type="entry name" value="Ferritin-like_SF"/>
</dbReference>
<reference evidence="3 4" key="1">
    <citation type="submission" date="2018-06" db="EMBL/GenBank/DDBJ databases">
        <authorList>
            <consortium name="Pathogen Informatics"/>
            <person name="Doyle S."/>
        </authorList>
    </citation>
    <scope>NUCLEOTIDE SEQUENCE [LARGE SCALE GENOMIC DNA]</scope>
    <source>
        <strain evidence="4">ATCC 11859 / DSM 33 / NCIB 8841 / NCTC 4822</strain>
    </source>
</reference>
<accession>A0A380BKV5</accession>
<sequence length="236" mass="26874">MTSNMQNGFGTSPMGMGLGMNLTSDAHLMEDVSKAIILEVHAYNFYQRLIQLTTNEQFRQIILRIQHDEMRHYHWFTMILSMMGGQQPQIPPGELPRDFKEGVQKAIQNELEASSFYQDISSRATTHHVQMHFMHASHDEQRHAAWLQNILMMDNMNMNHSSSREVPKGLKIAENPAFQVGSKAIILADHKPNMKGAEATIVGAYDTTVYMVDYISTAGEKVKNHKWLVESELSPE</sequence>
<dbReference type="Gene3D" id="1.20.5.420">
    <property type="entry name" value="Immunoglobulin FC, subunit C"/>
    <property type="match status" value="1"/>
</dbReference>
<evidence type="ECO:0000313" key="4">
    <source>
        <dbReference type="Proteomes" id="UP000254519"/>
    </source>
</evidence>
<organism evidence="3 4">
    <name type="scientific">Sporosarcina pasteurii</name>
    <name type="common">Bacillus pasteurii</name>
    <dbReference type="NCBI Taxonomy" id="1474"/>
    <lineage>
        <taxon>Bacteria</taxon>
        <taxon>Bacillati</taxon>
        <taxon>Bacillota</taxon>
        <taxon>Bacilli</taxon>
        <taxon>Bacillales</taxon>
        <taxon>Caryophanaceae</taxon>
        <taxon>Sporosarcina</taxon>
    </lineage>
</organism>
<dbReference type="GO" id="GO:0046872">
    <property type="term" value="F:metal ion binding"/>
    <property type="evidence" value="ECO:0007669"/>
    <property type="project" value="InterPro"/>
</dbReference>
<dbReference type="SUPFAM" id="SSF47240">
    <property type="entry name" value="Ferritin-like"/>
    <property type="match status" value="1"/>
</dbReference>
<protein>
    <submittedName>
        <fullName evidence="3">Uncharacterized conserved protein</fullName>
    </submittedName>
</protein>
<dbReference type="Pfam" id="PF07563">
    <property type="entry name" value="DUF1541"/>
    <property type="match status" value="1"/>
</dbReference>
<gene>
    <name evidence="3" type="primary">ydhK</name>
    <name evidence="3" type="ORF">NCTC4822_01336</name>
</gene>
<feature type="domain" description="Rubrerythrin diiron-binding" evidence="1">
    <location>
        <begin position="103"/>
        <end position="161"/>
    </location>
</feature>
<dbReference type="InterPro" id="IPR011438">
    <property type="entry name" value="DUF1541"/>
</dbReference>
<dbReference type="InterPro" id="IPR003251">
    <property type="entry name" value="Rr_diiron-bd_dom"/>
</dbReference>
<feature type="domain" description="DUF1541" evidence="2">
    <location>
        <begin position="180"/>
        <end position="230"/>
    </location>
</feature>
<keyword evidence="4" id="KW-1185">Reference proteome</keyword>
<dbReference type="Gene3D" id="2.30.30.1210">
    <property type="entry name" value="Domain of unknown function DUF1541"/>
    <property type="match status" value="1"/>
</dbReference>
<dbReference type="Proteomes" id="UP000254519">
    <property type="component" value="Unassembled WGS sequence"/>
</dbReference>
<dbReference type="GO" id="GO:0016491">
    <property type="term" value="F:oxidoreductase activity"/>
    <property type="evidence" value="ECO:0007669"/>
    <property type="project" value="InterPro"/>
</dbReference>